<evidence type="ECO:0000256" key="1">
    <source>
        <dbReference type="ARBA" id="ARBA00023002"/>
    </source>
</evidence>
<dbReference type="GO" id="GO:0051287">
    <property type="term" value="F:NAD binding"/>
    <property type="evidence" value="ECO:0007669"/>
    <property type="project" value="InterPro"/>
</dbReference>
<dbReference type="InterPro" id="IPR006140">
    <property type="entry name" value="D-isomer_DH_NAD-bd"/>
</dbReference>
<reference evidence="4" key="1">
    <citation type="submission" date="2016-03" db="EMBL/GenBank/DDBJ databases">
        <authorList>
            <person name="Devillers H."/>
        </authorList>
    </citation>
    <scope>NUCLEOTIDE SEQUENCE [LARGE SCALE GENOMIC DNA]</scope>
</reference>
<gene>
    <name evidence="3" type="ORF">LAMI_0C09824G</name>
</gene>
<dbReference type="GO" id="GO:0005829">
    <property type="term" value="C:cytosol"/>
    <property type="evidence" value="ECO:0007669"/>
    <property type="project" value="TreeGrafter"/>
</dbReference>
<dbReference type="Proteomes" id="UP000191024">
    <property type="component" value="Chromosome C"/>
</dbReference>
<evidence type="ECO:0000313" key="4">
    <source>
        <dbReference type="Proteomes" id="UP000191024"/>
    </source>
</evidence>
<keyword evidence="1" id="KW-0560">Oxidoreductase</keyword>
<evidence type="ECO:0000259" key="2">
    <source>
        <dbReference type="Pfam" id="PF02826"/>
    </source>
</evidence>
<evidence type="ECO:0000313" key="3">
    <source>
        <dbReference type="EMBL" id="SCU85018.1"/>
    </source>
</evidence>
<dbReference type="GO" id="GO:0030267">
    <property type="term" value="F:glyoxylate reductase (NADPH) activity"/>
    <property type="evidence" value="ECO:0007669"/>
    <property type="project" value="TreeGrafter"/>
</dbReference>
<proteinExistence type="predicted"/>
<name>A0A1G4J5C6_9SACH</name>
<dbReference type="PANTHER" id="PTHR10996:SF279">
    <property type="entry name" value="2-HYDROXYACID DEHYDROGENASE YPL113C-RELATED"/>
    <property type="match status" value="1"/>
</dbReference>
<feature type="domain" description="D-isomer specific 2-hydroxyacid dehydrogenase NAD-binding" evidence="2">
    <location>
        <begin position="192"/>
        <end position="340"/>
    </location>
</feature>
<protein>
    <submittedName>
        <fullName evidence="3">LAMI_0C09824g1_1</fullName>
    </submittedName>
</protein>
<dbReference type="InterPro" id="IPR036291">
    <property type="entry name" value="NAD(P)-bd_dom_sf"/>
</dbReference>
<dbReference type="InterPro" id="IPR050223">
    <property type="entry name" value="D-isomer_2-hydroxyacid_DH"/>
</dbReference>
<dbReference type="Gene3D" id="3.40.50.720">
    <property type="entry name" value="NAD(P)-binding Rossmann-like Domain"/>
    <property type="match status" value="2"/>
</dbReference>
<dbReference type="PANTHER" id="PTHR10996">
    <property type="entry name" value="2-HYDROXYACID DEHYDROGENASE-RELATED"/>
    <property type="match status" value="1"/>
</dbReference>
<dbReference type="OrthoDB" id="298012at2759"/>
<dbReference type="EMBL" id="LT598466">
    <property type="protein sequence ID" value="SCU85018.1"/>
    <property type="molecule type" value="Genomic_DNA"/>
</dbReference>
<accession>A0A1G4J5C6</accession>
<organism evidence="3 4">
    <name type="scientific">Lachancea mirantina</name>
    <dbReference type="NCBI Taxonomy" id="1230905"/>
    <lineage>
        <taxon>Eukaryota</taxon>
        <taxon>Fungi</taxon>
        <taxon>Dikarya</taxon>
        <taxon>Ascomycota</taxon>
        <taxon>Saccharomycotina</taxon>
        <taxon>Saccharomycetes</taxon>
        <taxon>Saccharomycetales</taxon>
        <taxon>Saccharomycetaceae</taxon>
        <taxon>Lachancea</taxon>
    </lineage>
</organism>
<dbReference type="GO" id="GO:0016618">
    <property type="term" value="F:hydroxypyruvate reductase [NAD(P)H] activity"/>
    <property type="evidence" value="ECO:0007669"/>
    <property type="project" value="TreeGrafter"/>
</dbReference>
<dbReference type="AlphaFoldDB" id="A0A1G4J5C6"/>
<dbReference type="Pfam" id="PF02826">
    <property type="entry name" value="2-Hacid_dh_C"/>
    <property type="match status" value="1"/>
</dbReference>
<keyword evidence="4" id="KW-1185">Reference proteome</keyword>
<dbReference type="SUPFAM" id="SSF51735">
    <property type="entry name" value="NAD(P)-binding Rossmann-fold domains"/>
    <property type="match status" value="1"/>
</dbReference>
<sequence length="373" mass="41865">MTTKPKCLIPYCNRHDAADTIAEWRELETSMDLLKVRFNDPLDLEKYMRTSQFEALWVTEDIFVFLGGLERYYDHFPKTLRAIVVPWVGIDFIDKSKLKQEKNIVLCNIGPNASEYVSEIALHLTISCFRLTSFWEHTFRSVEQGSVSRCRDYIGGKLEGADKFPSKLDSEHAKSLNMAQDFVVGGKKVESSGQKHALVLGFGSIGQAIGKKLYNALDMTVHYYKRSGPMSAENLGYSAIFHDSLDDPETWHDADVIVLALPSSESTNDLINEETLALCKDGVRIVNVGRGSCVDEDALLKALDTGRVTSAGLDVYRNEETQIDGRFLNRWDVTLLPHIGSAVTDIIEKQTRVTLQNLESIFLKNEGGVYPVN</sequence>
<dbReference type="STRING" id="1230905.A0A1G4J5C6"/>